<keyword evidence="3" id="KW-1185">Reference proteome</keyword>
<protein>
    <submittedName>
        <fullName evidence="2">Uncharacterized protein</fullName>
    </submittedName>
</protein>
<evidence type="ECO:0000256" key="1">
    <source>
        <dbReference type="SAM" id="Phobius"/>
    </source>
</evidence>
<dbReference type="PATRIC" id="fig|1122152.4.peg.587"/>
<keyword evidence="1" id="KW-0812">Transmembrane</keyword>
<proteinExistence type="predicted"/>
<keyword evidence="1" id="KW-0472">Membrane</keyword>
<organism evidence="2 3">
    <name type="scientific">Lactobacillus psittaci DSM 15354</name>
    <dbReference type="NCBI Taxonomy" id="1122152"/>
    <lineage>
        <taxon>Bacteria</taxon>
        <taxon>Bacillati</taxon>
        <taxon>Bacillota</taxon>
        <taxon>Bacilli</taxon>
        <taxon>Lactobacillales</taxon>
        <taxon>Lactobacillaceae</taxon>
        <taxon>Lactobacillus</taxon>
    </lineage>
</organism>
<feature type="transmembrane region" description="Helical" evidence="1">
    <location>
        <begin position="53"/>
        <end position="72"/>
    </location>
</feature>
<feature type="transmembrane region" description="Helical" evidence="1">
    <location>
        <begin position="27"/>
        <end position="47"/>
    </location>
</feature>
<dbReference type="OrthoDB" id="2314051at2"/>
<keyword evidence="1" id="KW-1133">Transmembrane helix</keyword>
<reference evidence="2 3" key="1">
    <citation type="journal article" date="2015" name="Genome Announc.">
        <title>Expanding the biotechnology potential of lactobacilli through comparative genomics of 213 strains and associated genera.</title>
        <authorList>
            <person name="Sun Z."/>
            <person name="Harris H.M."/>
            <person name="McCann A."/>
            <person name="Guo C."/>
            <person name="Argimon S."/>
            <person name="Zhang W."/>
            <person name="Yang X."/>
            <person name="Jeffery I.B."/>
            <person name="Cooney J.C."/>
            <person name="Kagawa T.F."/>
            <person name="Liu W."/>
            <person name="Song Y."/>
            <person name="Salvetti E."/>
            <person name="Wrobel A."/>
            <person name="Rasinkangas P."/>
            <person name="Parkhill J."/>
            <person name="Rea M.C."/>
            <person name="O'Sullivan O."/>
            <person name="Ritari J."/>
            <person name="Douillard F.P."/>
            <person name="Paul Ross R."/>
            <person name="Yang R."/>
            <person name="Briner A.E."/>
            <person name="Felis G.E."/>
            <person name="de Vos W.M."/>
            <person name="Barrangou R."/>
            <person name="Klaenhammer T.R."/>
            <person name="Caufield P.W."/>
            <person name="Cui Y."/>
            <person name="Zhang H."/>
            <person name="O'Toole P.W."/>
        </authorList>
    </citation>
    <scope>NUCLEOTIDE SEQUENCE [LARGE SCALE GENOMIC DNA]</scope>
    <source>
        <strain evidence="2 3">DSM 15354</strain>
    </source>
</reference>
<sequence>MEIILKNKFKFLNKVLENKVIKKMNSYNFMPVIWWTLLVVVLAYGSSLLKVKVVWRVGLVFLILNNICAYQIGKVINERKLKAWWLVLLPIVFVLVVLSHYAKYNLILIVTYFVFEMFGLMNKDFYRK</sequence>
<comment type="caution">
    <text evidence="2">The sequence shown here is derived from an EMBL/GenBank/DDBJ whole genome shotgun (WGS) entry which is preliminary data.</text>
</comment>
<dbReference type="EMBL" id="AZFB01000002">
    <property type="protein sequence ID" value="KRL63670.1"/>
    <property type="molecule type" value="Genomic_DNA"/>
</dbReference>
<evidence type="ECO:0000313" key="3">
    <source>
        <dbReference type="Proteomes" id="UP000051931"/>
    </source>
</evidence>
<evidence type="ECO:0000313" key="2">
    <source>
        <dbReference type="EMBL" id="KRL63670.1"/>
    </source>
</evidence>
<dbReference type="STRING" id="1122152.GCA_000425905_00345"/>
<accession>A0A0R1S374</accession>
<feature type="transmembrane region" description="Helical" evidence="1">
    <location>
        <begin position="84"/>
        <end position="101"/>
    </location>
</feature>
<feature type="transmembrane region" description="Helical" evidence="1">
    <location>
        <begin position="107"/>
        <end position="126"/>
    </location>
</feature>
<dbReference type="Proteomes" id="UP000051931">
    <property type="component" value="Unassembled WGS sequence"/>
</dbReference>
<name>A0A0R1S374_9LACO</name>
<dbReference type="eggNOG" id="ENOG5030AB2">
    <property type="taxonomic scope" value="Bacteria"/>
</dbReference>
<gene>
    <name evidence="2" type="ORF">FC23_GL000579</name>
</gene>
<dbReference type="AlphaFoldDB" id="A0A0R1S374"/>